<comment type="caution">
    <text evidence="7">The sequence shown here is derived from an EMBL/GenBank/DDBJ whole genome shotgun (WGS) entry which is preliminary data.</text>
</comment>
<comment type="PTM">
    <text evidence="5">Carbamylation allows a single lysine to coordinate two divalent metal cations.</text>
</comment>
<reference evidence="7 8" key="1">
    <citation type="submission" date="2020-08" db="EMBL/GenBank/DDBJ databases">
        <title>Genomic Encyclopedia of Type Strains, Phase IV (KMG-IV): sequencing the most valuable type-strain genomes for metagenomic binning, comparative biology and taxonomic classification.</title>
        <authorList>
            <person name="Goeker M."/>
        </authorList>
    </citation>
    <scope>NUCLEOTIDE SEQUENCE [LARGE SCALE GENOMIC DNA]</scope>
    <source>
        <strain evidence="7 8">DSM 25966</strain>
    </source>
</reference>
<dbReference type="PANTHER" id="PTHR11647:SF1">
    <property type="entry name" value="COLLAPSIN RESPONSE MEDIATOR PROTEIN"/>
    <property type="match status" value="1"/>
</dbReference>
<protein>
    <submittedName>
        <fullName evidence="7">Dihydropyrimidinase</fullName>
        <ecNumber evidence="7">3.5.2.2</ecNumber>
    </submittedName>
</protein>
<evidence type="ECO:0000256" key="3">
    <source>
        <dbReference type="ARBA" id="ARBA00022723"/>
    </source>
</evidence>
<organism evidence="7 8">
    <name type="scientific">Kaistia hirudinis</name>
    <dbReference type="NCBI Taxonomy" id="1293440"/>
    <lineage>
        <taxon>Bacteria</taxon>
        <taxon>Pseudomonadati</taxon>
        <taxon>Pseudomonadota</taxon>
        <taxon>Alphaproteobacteria</taxon>
        <taxon>Hyphomicrobiales</taxon>
        <taxon>Kaistiaceae</taxon>
        <taxon>Kaistia</taxon>
    </lineage>
</organism>
<dbReference type="Pfam" id="PF01979">
    <property type="entry name" value="Amidohydro_1"/>
    <property type="match status" value="1"/>
</dbReference>
<accession>A0A840AW67</accession>
<feature type="domain" description="Amidohydrolase-related" evidence="6">
    <location>
        <begin position="51"/>
        <end position="441"/>
    </location>
</feature>
<sequence length="487" mass="52216">MSAEFDLVIRGGTVATATDVFRADVAVHNGQIAAIGENLAGARTIDAGGLLVMPGGVDTHCHLDQVEMSMGYGAQDFVTGSRSAVLGGTTTAISFVSHFKGEPIRDILAETLKRGQRSIIDYSFHQILADPTDEVLAELPAIVAAGIRSFKVFLTYDAIRLDDGQFLRVLAAARREGAMVAVHCENYDAIGWLTEALLAAGLTAPKYHAWSRPKVVEREATYRAIALAELVDTPIQIFHVSCAEVAEEIARAKRRGLKVWGETCPQYFALTAADMDRPGFEGAKFMCSPAPRDEADHDGLWAMMRQGVLDVVSSDDSAFNTTGHHAKDQNGPNASFRDIPNGVPGVGARMPLLFSEGVVKGRIDLPTFVGLAATNPARLYGLGGCKGAIQPGADADIVLWDATKTQTITNALLQHGVDYTPYEGREVTGWPVMTLRRGEIVMQDGEMVAAEGSGRFLARGPYELARPLGRLANGFDAAAYDRPGATR</sequence>
<keyword evidence="8" id="KW-1185">Reference proteome</keyword>
<evidence type="ECO:0000256" key="2">
    <source>
        <dbReference type="ARBA" id="ARBA00008829"/>
    </source>
</evidence>
<comment type="similarity">
    <text evidence="2">Belongs to the metallo-dependent hydrolases superfamily. Hydantoinase/dihydropyrimidinase family.</text>
</comment>
<dbReference type="GO" id="GO:0046872">
    <property type="term" value="F:metal ion binding"/>
    <property type="evidence" value="ECO:0007669"/>
    <property type="project" value="UniProtKB-KW"/>
</dbReference>
<dbReference type="InterPro" id="IPR050378">
    <property type="entry name" value="Metallo-dep_Hydrolases_sf"/>
</dbReference>
<dbReference type="InterPro" id="IPR006680">
    <property type="entry name" value="Amidohydro-rel"/>
</dbReference>
<dbReference type="GO" id="GO:0004157">
    <property type="term" value="F:dihydropyrimidinase activity"/>
    <property type="evidence" value="ECO:0007669"/>
    <property type="project" value="UniProtKB-EC"/>
</dbReference>
<dbReference type="EC" id="3.5.2.2" evidence="7"/>
<dbReference type="RefSeq" id="WP_183401053.1">
    <property type="nucleotide sequence ID" value="NZ_JACIDS010000006.1"/>
</dbReference>
<dbReference type="AlphaFoldDB" id="A0A840AW67"/>
<evidence type="ECO:0000313" key="8">
    <source>
        <dbReference type="Proteomes" id="UP000553963"/>
    </source>
</evidence>
<dbReference type="PANTHER" id="PTHR11647">
    <property type="entry name" value="HYDRANTOINASE/DIHYDROPYRIMIDINASE FAMILY MEMBER"/>
    <property type="match status" value="1"/>
</dbReference>
<evidence type="ECO:0000313" key="7">
    <source>
        <dbReference type="EMBL" id="MBB3933398.1"/>
    </source>
</evidence>
<name>A0A840AW67_9HYPH</name>
<dbReference type="InterPro" id="IPR011059">
    <property type="entry name" value="Metal-dep_hydrolase_composite"/>
</dbReference>
<dbReference type="Gene3D" id="2.30.40.10">
    <property type="entry name" value="Urease, subunit C, domain 1"/>
    <property type="match status" value="1"/>
</dbReference>
<feature type="modified residue" description="N6-carboxylysine" evidence="5">
    <location>
        <position position="151"/>
    </location>
</feature>
<evidence type="ECO:0000259" key="6">
    <source>
        <dbReference type="Pfam" id="PF01979"/>
    </source>
</evidence>
<dbReference type="SUPFAM" id="SSF51338">
    <property type="entry name" value="Composite domain of metallo-dependent hydrolases"/>
    <property type="match status" value="1"/>
</dbReference>
<dbReference type="GO" id="GO:0005829">
    <property type="term" value="C:cytosol"/>
    <property type="evidence" value="ECO:0007669"/>
    <property type="project" value="TreeGrafter"/>
</dbReference>
<evidence type="ECO:0000256" key="5">
    <source>
        <dbReference type="PIRSR" id="PIRSR611778-50"/>
    </source>
</evidence>
<dbReference type="EMBL" id="JACIDS010000006">
    <property type="protein sequence ID" value="MBB3933398.1"/>
    <property type="molecule type" value="Genomic_DNA"/>
</dbReference>
<dbReference type="SUPFAM" id="SSF51556">
    <property type="entry name" value="Metallo-dependent hydrolases"/>
    <property type="match status" value="1"/>
</dbReference>
<evidence type="ECO:0000256" key="4">
    <source>
        <dbReference type="ARBA" id="ARBA00022801"/>
    </source>
</evidence>
<dbReference type="Gene3D" id="3.20.20.140">
    <property type="entry name" value="Metal-dependent hydrolases"/>
    <property type="match status" value="1"/>
</dbReference>
<dbReference type="Proteomes" id="UP000553963">
    <property type="component" value="Unassembled WGS sequence"/>
</dbReference>
<keyword evidence="3" id="KW-0479">Metal-binding</keyword>
<gene>
    <name evidence="7" type="ORF">GGR25_004471</name>
</gene>
<dbReference type="InterPro" id="IPR032466">
    <property type="entry name" value="Metal_Hydrolase"/>
</dbReference>
<comment type="cofactor">
    <cofactor evidence="1">
        <name>Zn(2+)</name>
        <dbReference type="ChEBI" id="CHEBI:29105"/>
    </cofactor>
</comment>
<dbReference type="InterPro" id="IPR011778">
    <property type="entry name" value="Hydantoinase/dihydroPyrase"/>
</dbReference>
<dbReference type="FunFam" id="3.20.20.140:FF:000174">
    <property type="entry name" value="Dihydropyrimidinase-related protein 2"/>
    <property type="match status" value="1"/>
</dbReference>
<evidence type="ECO:0000256" key="1">
    <source>
        <dbReference type="ARBA" id="ARBA00001947"/>
    </source>
</evidence>
<dbReference type="NCBIfam" id="TIGR02033">
    <property type="entry name" value="D-hydantoinase"/>
    <property type="match status" value="1"/>
</dbReference>
<keyword evidence="4 7" id="KW-0378">Hydrolase</keyword>
<dbReference type="CDD" id="cd01314">
    <property type="entry name" value="D-HYD"/>
    <property type="match status" value="1"/>
</dbReference>
<proteinExistence type="inferred from homology"/>